<name>A0A6F9DUF7_9ASCI</name>
<dbReference type="GO" id="GO:0071539">
    <property type="term" value="P:protein localization to centrosome"/>
    <property type="evidence" value="ECO:0007669"/>
    <property type="project" value="TreeGrafter"/>
</dbReference>
<dbReference type="PANTHER" id="PTHR15128">
    <property type="entry name" value="TAL1 SCL INTERRUPTING LOCUS"/>
    <property type="match status" value="1"/>
</dbReference>
<protein>
    <submittedName>
        <fullName evidence="3">SCL-interrupting locus protein homolog</fullName>
    </submittedName>
</protein>
<dbReference type="Pfam" id="PF15253">
    <property type="entry name" value="STIL_N"/>
    <property type="match status" value="1"/>
</dbReference>
<dbReference type="AlphaFoldDB" id="A0A6F9DUF7"/>
<feature type="domain" description="STIL N-terminal" evidence="2">
    <location>
        <begin position="72"/>
        <end position="316"/>
    </location>
</feature>
<evidence type="ECO:0000259" key="2">
    <source>
        <dbReference type="Pfam" id="PF15253"/>
    </source>
</evidence>
<dbReference type="GO" id="GO:0031023">
    <property type="term" value="P:microtubule organizing center organization"/>
    <property type="evidence" value="ECO:0007669"/>
    <property type="project" value="TreeGrafter"/>
</dbReference>
<dbReference type="GO" id="GO:0007224">
    <property type="term" value="P:smoothened signaling pathway"/>
    <property type="evidence" value="ECO:0007669"/>
    <property type="project" value="TreeGrafter"/>
</dbReference>
<dbReference type="GO" id="GO:0007052">
    <property type="term" value="P:mitotic spindle organization"/>
    <property type="evidence" value="ECO:0007669"/>
    <property type="project" value="TreeGrafter"/>
</dbReference>
<dbReference type="InterPro" id="IPR026123">
    <property type="entry name" value="STIL"/>
</dbReference>
<dbReference type="PANTHER" id="PTHR15128:SF0">
    <property type="entry name" value="SCL-INTERRUPTING LOCUS PROTEIN"/>
    <property type="match status" value="1"/>
</dbReference>
<dbReference type="InterPro" id="IPR057731">
    <property type="entry name" value="STIL_N"/>
</dbReference>
<dbReference type="GO" id="GO:0005815">
    <property type="term" value="C:microtubule organizing center"/>
    <property type="evidence" value="ECO:0007669"/>
    <property type="project" value="TreeGrafter"/>
</dbReference>
<evidence type="ECO:0000313" key="3">
    <source>
        <dbReference type="EMBL" id="CAB3266643.1"/>
    </source>
</evidence>
<proteinExistence type="evidence at transcript level"/>
<evidence type="ECO:0000256" key="1">
    <source>
        <dbReference type="SAM" id="MobiDB-lite"/>
    </source>
</evidence>
<sequence>MSLHKSNHCDPTFPCSLLPNKESNLCLPHKKHRGFKIEKPTAWSVVYDKTCLQSVENHIETEIGELCPVKVLGFFVGSISYEPGGLKLSVKLDKFDPGTRNKNGILCPTNNSKNAVICPLFKLNNLLLGSDHAPYLSMVDEIMKYKKIYDQMKFHNRNGTNLLLEPRFCTLYCKTAKDNSFVKFITLATTSKCSFFLLPIESTPIIHTALVKSFTSVCESRQRPILSGFLTKDQNGSLMLLLDTDPKIYQLPIVGIWLEGIENIHHPLIWLTCLRYINSQLFLQRGPDESFLLVIYTEAQPSYHHCTCSSFVSEFSYFSSECHIVNNDSGDALQMNIGMVSENCSILDLIVSLTQSVGQLCLNLEVIQNKGIFSHKHDAQNKSEKQYLLPSVPEPSLLLQETIQTCKKISSSSDELATSNVLLPISFDVTSASEKTHLQDCNYDIFLPTNNSVQNGLSYPNTGIHSEFNAKETVTCGTQTDFVPVIEENKQSKECTRLSNFSNESTNQENEFNSCPSICTTVNDSKSCALSLSLGASASTCKKPAQEDNTTTDEFLVETLNQLNAVLSKPNQQQDIEVTSRNSTTIKENTCDRLESSTPELNFVSFLNEKGLLHDKEVDSLIHSQNESELSMHANAIALKYLTDDRFPEFKDILRQPKHLLCQPKSNSDGFDPNANSISPSNVSLATQKYLQKYGLTNLTIFGQKEDTDEVMQPSRNMMRQPANAAKQGFLPLDDFHKDNVKTKPLKNEDACEEPWTRSDEECLSDDLEKSVGDTVKEILHPKMLQTLNRFEFQNNWITNRSRKSMDGIQKQTSDNVVNLSSNSEVISRDHRRSNSTGRILSSQFLHLLAEKQTRRMSSSPKSARKNFTGEAH</sequence>
<reference evidence="3" key="1">
    <citation type="submission" date="2020-04" db="EMBL/GenBank/DDBJ databases">
        <authorList>
            <person name="Neveu A P."/>
        </authorList>
    </citation>
    <scope>NUCLEOTIDE SEQUENCE</scope>
    <source>
        <tissue evidence="3">Whole embryo</tissue>
    </source>
</reference>
<organism evidence="3">
    <name type="scientific">Phallusia mammillata</name>
    <dbReference type="NCBI Taxonomy" id="59560"/>
    <lineage>
        <taxon>Eukaryota</taxon>
        <taxon>Metazoa</taxon>
        <taxon>Chordata</taxon>
        <taxon>Tunicata</taxon>
        <taxon>Ascidiacea</taxon>
        <taxon>Phlebobranchia</taxon>
        <taxon>Ascidiidae</taxon>
        <taxon>Phallusia</taxon>
    </lineage>
</organism>
<gene>
    <name evidence="3" type="primary">Stil</name>
</gene>
<feature type="region of interest" description="Disordered" evidence="1">
    <location>
        <begin position="852"/>
        <end position="873"/>
    </location>
</feature>
<dbReference type="EMBL" id="LR790781">
    <property type="protein sequence ID" value="CAB3266643.1"/>
    <property type="molecule type" value="mRNA"/>
</dbReference>
<accession>A0A6F9DUF7</accession>